<dbReference type="Proteomes" id="UP000011200">
    <property type="component" value="Chromosome"/>
</dbReference>
<evidence type="ECO:0000313" key="3">
    <source>
        <dbReference type="Proteomes" id="UP000011200"/>
    </source>
</evidence>
<dbReference type="SUPFAM" id="SSF51445">
    <property type="entry name" value="(Trans)glycosidases"/>
    <property type="match status" value="1"/>
</dbReference>
<dbReference type="InterPro" id="IPR017853">
    <property type="entry name" value="GH"/>
</dbReference>
<evidence type="ECO:0000313" key="2">
    <source>
        <dbReference type="EMBL" id="AWT57477.1"/>
    </source>
</evidence>
<dbReference type="Gene3D" id="3.20.20.80">
    <property type="entry name" value="Glycosidases"/>
    <property type="match status" value="2"/>
</dbReference>
<name>A0A2U9Q0E1_MYCSE</name>
<dbReference type="RefSeq" id="WP_003898083.1">
    <property type="nucleotide sequence ID" value="NZ_CP027541.1"/>
</dbReference>
<reference evidence="3" key="2">
    <citation type="submission" date="2018-03" db="EMBL/GenBank/DDBJ databases">
        <authorList>
            <person name="Derbyshire K."/>
            <person name="Gray T.A."/>
            <person name="Champion M."/>
        </authorList>
    </citation>
    <scope>NUCLEOTIDE SEQUENCE [LARGE SCALE GENOMIC DNA]</scope>
    <source>
        <strain evidence="3">MKD8</strain>
    </source>
</reference>
<dbReference type="EMBL" id="CP027541">
    <property type="protein sequence ID" value="AWT57477.1"/>
    <property type="molecule type" value="Genomic_DNA"/>
</dbReference>
<sequence length="364" mass="40126">MRFTLDHSAGRWRFRGPDGDPFLSIGVVHADDTNLRYPHNMGIFTARYGASRRRWLRDGLVPEMTSWGFNTLGWTSEYVSGSGLATDGGAVDLGHSEGLPADDVAALGIPYTLSLRVAEIEHWNGHPAYRDPRGPAFAQWCDHLARITCRPDDPNLLGYFLVDVPCWGRHPTGAGYPPGELAAIADAYYRTATEAIRRHDPHHLILGDRYGTRHPVPDAVLDAAAPYVDVLSVQTFPGPGADRLHAALEIIGRWHVRTGRPVLIADTGNWCPTVMRPDRTGWASDQRDRGAGYAAAAEAFTARPWCLGWHWCGWLENPHRGFGLKDPWDEPYTDLTEVVRQTNLRLSTAGTPRSPTTPAAGRGG</sequence>
<evidence type="ECO:0000256" key="1">
    <source>
        <dbReference type="SAM" id="MobiDB-lite"/>
    </source>
</evidence>
<protein>
    <submittedName>
        <fullName evidence="2">Agarase</fullName>
    </submittedName>
</protein>
<accession>A0A2U9Q0E1</accession>
<dbReference type="AlphaFoldDB" id="A0A2U9Q0E1"/>
<feature type="region of interest" description="Disordered" evidence="1">
    <location>
        <begin position="345"/>
        <end position="364"/>
    </location>
</feature>
<reference evidence="2 3" key="1">
    <citation type="journal article" date="2013" name="Genome Announc.">
        <title>Draft genome sequence of MKD8, a conjugal recipient Mycobacterium smegmatis strain.</title>
        <authorList>
            <person name="Gray T.A."/>
            <person name="Palumbo M.J."/>
            <person name="Derbyshire K.M."/>
        </authorList>
    </citation>
    <scope>NUCLEOTIDE SEQUENCE [LARGE SCALE GENOMIC DNA]</scope>
    <source>
        <strain evidence="2 3">MKD8</strain>
    </source>
</reference>
<organism evidence="2 3">
    <name type="scientific">Mycolicibacterium smegmatis (strain MKD8)</name>
    <name type="common">Mycobacterium smegmatis</name>
    <dbReference type="NCBI Taxonomy" id="1214915"/>
    <lineage>
        <taxon>Bacteria</taxon>
        <taxon>Bacillati</taxon>
        <taxon>Actinomycetota</taxon>
        <taxon>Actinomycetes</taxon>
        <taxon>Mycobacteriales</taxon>
        <taxon>Mycobacteriaceae</taxon>
        <taxon>Mycolicibacterium</taxon>
    </lineage>
</organism>
<proteinExistence type="predicted"/>
<feature type="compositionally biased region" description="Polar residues" evidence="1">
    <location>
        <begin position="345"/>
        <end position="357"/>
    </location>
</feature>
<gene>
    <name evidence="2" type="ORF">D806_065440</name>
</gene>